<accession>A0ABT3PJZ2</accession>
<dbReference type="PROSITE" id="PS51257">
    <property type="entry name" value="PROKAR_LIPOPROTEIN"/>
    <property type="match status" value="1"/>
</dbReference>
<reference evidence="1 2" key="1">
    <citation type="submission" date="2021-03" db="EMBL/GenBank/DDBJ databases">
        <title>Aliifodinibius sp. nov., a new bacterium isolated from saline soil.</title>
        <authorList>
            <person name="Galisteo C."/>
            <person name="De La Haba R."/>
            <person name="Sanchez-Porro C."/>
            <person name="Ventosa A."/>
        </authorList>
    </citation>
    <scope>NUCLEOTIDE SEQUENCE [LARGE SCALE GENOMIC DNA]</scope>
    <source>
        <strain evidence="1 2">1BSP15-2V2</strain>
    </source>
</reference>
<proteinExistence type="predicted"/>
<gene>
    <name evidence="1" type="ORF">J6I44_04920</name>
</gene>
<evidence type="ECO:0000313" key="2">
    <source>
        <dbReference type="Proteomes" id="UP001207918"/>
    </source>
</evidence>
<dbReference type="Proteomes" id="UP001207918">
    <property type="component" value="Unassembled WGS sequence"/>
</dbReference>
<evidence type="ECO:0008006" key="3">
    <source>
        <dbReference type="Google" id="ProtNLM"/>
    </source>
</evidence>
<keyword evidence="2" id="KW-1185">Reference proteome</keyword>
<name>A0ABT3PJZ2_9BACT</name>
<organism evidence="1 2">
    <name type="scientific">Fodinibius salsisoli</name>
    <dbReference type="NCBI Taxonomy" id="2820877"/>
    <lineage>
        <taxon>Bacteria</taxon>
        <taxon>Pseudomonadati</taxon>
        <taxon>Balneolota</taxon>
        <taxon>Balneolia</taxon>
        <taxon>Balneolales</taxon>
        <taxon>Balneolaceae</taxon>
        <taxon>Fodinibius</taxon>
    </lineage>
</organism>
<dbReference type="RefSeq" id="WP_265764884.1">
    <property type="nucleotide sequence ID" value="NZ_JAGGJA010000003.1"/>
</dbReference>
<sequence>MFRHLFFVLATLLFISCSNPGEKPQKTLTLSLVSQPGAFQLIGYTILDKPFEKSQQQGLYQAQLLDKEGCVLRKISFEKMEVPTSQSESDERRFFVSVPLAPGLERIDFYRLDGSSGHYTLKDDDPLLSWTLPEEVWEDLQKTDIK</sequence>
<protein>
    <recommendedName>
        <fullName evidence="3">Lipoprotein</fullName>
    </recommendedName>
</protein>
<evidence type="ECO:0000313" key="1">
    <source>
        <dbReference type="EMBL" id="MCW9706180.1"/>
    </source>
</evidence>
<comment type="caution">
    <text evidence="1">The sequence shown here is derived from an EMBL/GenBank/DDBJ whole genome shotgun (WGS) entry which is preliminary data.</text>
</comment>
<dbReference type="EMBL" id="JAGGJA010000003">
    <property type="protein sequence ID" value="MCW9706180.1"/>
    <property type="molecule type" value="Genomic_DNA"/>
</dbReference>